<feature type="binding site" evidence="6">
    <location>
        <position position="238"/>
    </location>
    <ligand>
        <name>Zn(2+)</name>
        <dbReference type="ChEBI" id="CHEBI:29105"/>
    </ligand>
</feature>
<comment type="caution">
    <text evidence="8">The sequence shown here is derived from an EMBL/GenBank/DDBJ whole genome shotgun (WGS) entry which is preliminary data.</text>
</comment>
<evidence type="ECO:0000256" key="4">
    <source>
        <dbReference type="ARBA" id="ARBA00022833"/>
    </source>
</evidence>
<keyword evidence="4 6" id="KW-0862">Zinc</keyword>
<accession>A0A7Y9QYD6</accession>
<dbReference type="FunFam" id="3.20.20.330:FF:000002">
    <property type="entry name" value="Homocysteine S-methyltransferase"/>
    <property type="match status" value="1"/>
</dbReference>
<feature type="domain" description="Hcy-binding" evidence="7">
    <location>
        <begin position="5"/>
        <end position="322"/>
    </location>
</feature>
<dbReference type="PANTHER" id="PTHR46015">
    <property type="entry name" value="ZGC:172121"/>
    <property type="match status" value="1"/>
</dbReference>
<evidence type="ECO:0000256" key="6">
    <source>
        <dbReference type="PROSITE-ProRule" id="PRU00333"/>
    </source>
</evidence>
<evidence type="ECO:0000313" key="9">
    <source>
        <dbReference type="Proteomes" id="UP000518288"/>
    </source>
</evidence>
<evidence type="ECO:0000256" key="3">
    <source>
        <dbReference type="ARBA" id="ARBA00022723"/>
    </source>
</evidence>
<gene>
    <name evidence="8" type="ORF">BDD16_001245</name>
</gene>
<name>A0A7Y9QYD6_9BURK</name>
<dbReference type="GO" id="GO:0009086">
    <property type="term" value="P:methionine biosynthetic process"/>
    <property type="evidence" value="ECO:0007669"/>
    <property type="project" value="InterPro"/>
</dbReference>
<evidence type="ECO:0000256" key="2">
    <source>
        <dbReference type="ARBA" id="ARBA00022679"/>
    </source>
</evidence>
<keyword evidence="2 6" id="KW-0808">Transferase</keyword>
<evidence type="ECO:0000256" key="5">
    <source>
        <dbReference type="ARBA" id="ARBA00076752"/>
    </source>
</evidence>
<dbReference type="InterPro" id="IPR003726">
    <property type="entry name" value="HCY_dom"/>
</dbReference>
<dbReference type="NCBIfam" id="NF007020">
    <property type="entry name" value="PRK09485.1"/>
    <property type="match status" value="1"/>
</dbReference>
<dbReference type="InterPro" id="IPR017226">
    <property type="entry name" value="BHMT-like"/>
</dbReference>
<dbReference type="GO" id="GO:0032259">
    <property type="term" value="P:methylation"/>
    <property type="evidence" value="ECO:0007669"/>
    <property type="project" value="UniProtKB-KW"/>
</dbReference>
<dbReference type="GO" id="GO:0008270">
    <property type="term" value="F:zinc ion binding"/>
    <property type="evidence" value="ECO:0007669"/>
    <property type="project" value="InterPro"/>
</dbReference>
<protein>
    <recommendedName>
        <fullName evidence="5">S-methylmethionine:homocysteine methyltransferase</fullName>
    </recommendedName>
</protein>
<organism evidence="8 9">
    <name type="scientific">Sphaerotilus montanus</name>
    <dbReference type="NCBI Taxonomy" id="522889"/>
    <lineage>
        <taxon>Bacteria</taxon>
        <taxon>Pseudomonadati</taxon>
        <taxon>Pseudomonadota</taxon>
        <taxon>Betaproteobacteria</taxon>
        <taxon>Burkholderiales</taxon>
        <taxon>Sphaerotilaceae</taxon>
        <taxon>Sphaerotilus</taxon>
    </lineage>
</organism>
<dbReference type="PIRSF" id="PIRSF037505">
    <property type="entry name" value="Betaine_HMT"/>
    <property type="match status" value="1"/>
</dbReference>
<sequence length="326" mass="34988">MAGVDAIADWLATRPRLILDGALATELERRGADLNDALWSARLLVERPELIRAVHLDYFRAGADVATTASYQATFEGFARRGIGQDEAARLMRLAVQLAVEARAQFWDEAAAEPDHGGRRFPLVAASVGPYGAMLADGSEYRGHYGLDEAALMDFHRPRLQVLASAGADVLACETLPCLVEARALARLLEELPDSGTTRAWISFSCRDGLHDSQGEPLADAVRALDGFERVAAIGINCTAPQHIASLVAVARANTAKPILVYPNAGEQYDPVTKTWLVGSACGGAHRSYADQAMDWAEGGARLIGGCCRTTPADISALFRRWTASV</sequence>
<dbReference type="AlphaFoldDB" id="A0A7Y9QYD6"/>
<comment type="cofactor">
    <cofactor evidence="6">
        <name>Zn(2+)</name>
        <dbReference type="ChEBI" id="CHEBI:29105"/>
    </cofactor>
</comment>
<dbReference type="PROSITE" id="PS50970">
    <property type="entry name" value="HCY"/>
    <property type="match status" value="1"/>
</dbReference>
<reference evidence="8 9" key="1">
    <citation type="submission" date="2020-07" db="EMBL/GenBank/DDBJ databases">
        <title>Genomic Encyclopedia of Archaeal and Bacterial Type Strains, Phase II (KMG-II): from individual species to whole genera.</title>
        <authorList>
            <person name="Goeker M."/>
        </authorList>
    </citation>
    <scope>NUCLEOTIDE SEQUENCE [LARGE SCALE GENOMIC DNA]</scope>
    <source>
        <strain evidence="8 9">DSM 21226</strain>
    </source>
</reference>
<dbReference type="Pfam" id="PF02574">
    <property type="entry name" value="S-methyl_trans"/>
    <property type="match status" value="1"/>
</dbReference>
<dbReference type="InterPro" id="IPR051486">
    <property type="entry name" value="Hcy_S-methyltransferase"/>
</dbReference>
<dbReference type="InterPro" id="IPR036589">
    <property type="entry name" value="HCY_dom_sf"/>
</dbReference>
<keyword evidence="1 6" id="KW-0489">Methyltransferase</keyword>
<feature type="binding site" evidence="6">
    <location>
        <position position="308"/>
    </location>
    <ligand>
        <name>Zn(2+)</name>
        <dbReference type="ChEBI" id="CHEBI:29105"/>
    </ligand>
</feature>
<dbReference type="GO" id="GO:0008898">
    <property type="term" value="F:S-adenosylmethionine-homocysteine S-methyltransferase activity"/>
    <property type="evidence" value="ECO:0007669"/>
    <property type="project" value="TreeGrafter"/>
</dbReference>
<dbReference type="Gene3D" id="3.20.20.330">
    <property type="entry name" value="Homocysteine-binding-like domain"/>
    <property type="match status" value="1"/>
</dbReference>
<dbReference type="SUPFAM" id="SSF82282">
    <property type="entry name" value="Homocysteine S-methyltransferase"/>
    <property type="match status" value="1"/>
</dbReference>
<proteinExistence type="predicted"/>
<evidence type="ECO:0000313" key="8">
    <source>
        <dbReference type="EMBL" id="NYG32259.1"/>
    </source>
</evidence>
<feature type="binding site" evidence="6">
    <location>
        <position position="307"/>
    </location>
    <ligand>
        <name>Zn(2+)</name>
        <dbReference type="ChEBI" id="CHEBI:29105"/>
    </ligand>
</feature>
<keyword evidence="3 6" id="KW-0479">Metal-binding</keyword>
<keyword evidence="9" id="KW-1185">Reference proteome</keyword>
<evidence type="ECO:0000259" key="7">
    <source>
        <dbReference type="PROSITE" id="PS50970"/>
    </source>
</evidence>
<dbReference type="RefSeq" id="WP_179633172.1">
    <property type="nucleotide sequence ID" value="NZ_JACCFH010000001.1"/>
</dbReference>
<dbReference type="GO" id="GO:0033528">
    <property type="term" value="P:S-methylmethionine cycle"/>
    <property type="evidence" value="ECO:0007669"/>
    <property type="project" value="TreeGrafter"/>
</dbReference>
<dbReference type="Proteomes" id="UP000518288">
    <property type="component" value="Unassembled WGS sequence"/>
</dbReference>
<dbReference type="PANTHER" id="PTHR46015:SF1">
    <property type="entry name" value="HOMOCYSTEINE S-METHYLTRANSFERASE-LIKE ISOFORM 1"/>
    <property type="match status" value="1"/>
</dbReference>
<evidence type="ECO:0000256" key="1">
    <source>
        <dbReference type="ARBA" id="ARBA00022603"/>
    </source>
</evidence>
<dbReference type="EMBL" id="JACCFH010000001">
    <property type="protein sequence ID" value="NYG32259.1"/>
    <property type="molecule type" value="Genomic_DNA"/>
</dbReference>